<dbReference type="InterPro" id="IPR008844">
    <property type="entry name" value="Spore_GerAC-like"/>
</dbReference>
<evidence type="ECO:0000256" key="5">
    <source>
        <dbReference type="ARBA" id="ARBA00023136"/>
    </source>
</evidence>
<reference evidence="11" key="1">
    <citation type="submission" date="2016-05" db="EMBL/GenBank/DDBJ databases">
        <title>Paenibacillus oryzae. sp. nov., isolated from the rice root.</title>
        <authorList>
            <person name="Zhang J."/>
            <person name="Zhang X."/>
        </authorList>
    </citation>
    <scope>NUCLEOTIDE SEQUENCE [LARGE SCALE GENOMIC DNA]</scope>
    <source>
        <strain evidence="11">KCTC13222</strain>
    </source>
</reference>
<sequence>MLSMLSLSMLFVSLLSGCGFKDMDKRFIVKAVGIDKTNDQDNPLRVSLKLAIPSSQIKPGQTNTFQIVSDDAPTITEAVRHLKSKVDKELDFSQSKIIIFGKKLAEERLNNETIDWFLRKREIQGMTFMALGDPSAEQIIKIKPKSERLPGDSLFLSFDQEGTESSFIVTEYLFDFHRRLSEKGLDPYLPVIRPLNDMYLIDQVAVFDKEKVKDILNPEETRVFNELSKKISKFEIETRTDTVQFALSVSKFGYTYTIDDSKTTSPVLSMHMKMRGQAAESSQSFNYSKWSLYEQEAEKEAASRYEKVLMKLQSIGVDPLGLGLRYRATRHNSEKEWEQWLALYPLLRFHIEVNINLLGSGGIK</sequence>
<comment type="caution">
    <text evidence="10">The sequence shown here is derived from an EMBL/GenBank/DDBJ whole genome shotgun (WGS) entry which is preliminary data.</text>
</comment>
<evidence type="ECO:0000313" key="10">
    <source>
        <dbReference type="EMBL" id="OCT13897.1"/>
    </source>
</evidence>
<dbReference type="Pfam" id="PF05504">
    <property type="entry name" value="Spore_GerAC"/>
    <property type="match status" value="1"/>
</dbReference>
<evidence type="ECO:0000259" key="8">
    <source>
        <dbReference type="Pfam" id="PF05504"/>
    </source>
</evidence>
<dbReference type="STRING" id="512399.A8709_18055"/>
<dbReference type="InterPro" id="IPR038501">
    <property type="entry name" value="Spore_GerAC_C_sf"/>
</dbReference>
<evidence type="ECO:0000256" key="3">
    <source>
        <dbReference type="ARBA" id="ARBA00022544"/>
    </source>
</evidence>
<gene>
    <name evidence="10" type="ORF">A8709_18055</name>
</gene>
<dbReference type="AlphaFoldDB" id="A0A1C1A0H5"/>
<dbReference type="NCBIfam" id="TIGR02887">
    <property type="entry name" value="spore_ger_x_C"/>
    <property type="match status" value="1"/>
</dbReference>
<keyword evidence="3" id="KW-0309">Germination</keyword>
<keyword evidence="4" id="KW-0732">Signal</keyword>
<evidence type="ECO:0000313" key="11">
    <source>
        <dbReference type="Proteomes" id="UP000093309"/>
    </source>
</evidence>
<proteinExistence type="inferred from homology"/>
<evidence type="ECO:0000256" key="6">
    <source>
        <dbReference type="ARBA" id="ARBA00023139"/>
    </source>
</evidence>
<name>A0A1C1A0H5_9BACL</name>
<dbReference type="InterPro" id="IPR057336">
    <property type="entry name" value="GerAC_N"/>
</dbReference>
<comment type="similarity">
    <text evidence="2">Belongs to the GerABKC lipoprotein family.</text>
</comment>
<organism evidence="10 11">
    <name type="scientific">Paenibacillus pectinilyticus</name>
    <dbReference type="NCBI Taxonomy" id="512399"/>
    <lineage>
        <taxon>Bacteria</taxon>
        <taxon>Bacillati</taxon>
        <taxon>Bacillota</taxon>
        <taxon>Bacilli</taxon>
        <taxon>Bacillales</taxon>
        <taxon>Paenibacillaceae</taxon>
        <taxon>Paenibacillus</taxon>
    </lineage>
</organism>
<dbReference type="Proteomes" id="UP000093309">
    <property type="component" value="Unassembled WGS sequence"/>
</dbReference>
<comment type="subcellular location">
    <subcellularLocation>
        <location evidence="1">Membrane</location>
        <topology evidence="1">Lipid-anchor</topology>
    </subcellularLocation>
</comment>
<evidence type="ECO:0000256" key="4">
    <source>
        <dbReference type="ARBA" id="ARBA00022729"/>
    </source>
</evidence>
<dbReference type="EMBL" id="LYPC01000022">
    <property type="protein sequence ID" value="OCT13897.1"/>
    <property type="molecule type" value="Genomic_DNA"/>
</dbReference>
<dbReference type="PANTHER" id="PTHR35789">
    <property type="entry name" value="SPORE GERMINATION PROTEIN B3"/>
    <property type="match status" value="1"/>
</dbReference>
<dbReference type="Gene3D" id="3.30.300.210">
    <property type="entry name" value="Nutrient germinant receptor protein C, domain 3"/>
    <property type="match status" value="1"/>
</dbReference>
<dbReference type="GO" id="GO:0009847">
    <property type="term" value="P:spore germination"/>
    <property type="evidence" value="ECO:0007669"/>
    <property type="project" value="InterPro"/>
</dbReference>
<keyword evidence="6" id="KW-0564">Palmitate</keyword>
<keyword evidence="7" id="KW-0449">Lipoprotein</keyword>
<feature type="domain" description="Spore germination protein N-terminal" evidence="9">
    <location>
        <begin position="21"/>
        <end position="193"/>
    </location>
</feature>
<dbReference type="PANTHER" id="PTHR35789:SF1">
    <property type="entry name" value="SPORE GERMINATION PROTEIN B3"/>
    <property type="match status" value="1"/>
</dbReference>
<feature type="domain" description="Spore germination GerAC-like C-terminal" evidence="8">
    <location>
        <begin position="203"/>
        <end position="361"/>
    </location>
</feature>
<dbReference type="GO" id="GO:0016020">
    <property type="term" value="C:membrane"/>
    <property type="evidence" value="ECO:0007669"/>
    <property type="project" value="UniProtKB-SubCell"/>
</dbReference>
<evidence type="ECO:0000259" key="9">
    <source>
        <dbReference type="Pfam" id="PF25198"/>
    </source>
</evidence>
<evidence type="ECO:0000256" key="7">
    <source>
        <dbReference type="ARBA" id="ARBA00023288"/>
    </source>
</evidence>
<dbReference type="InterPro" id="IPR046953">
    <property type="entry name" value="Spore_GerAC-like_C"/>
</dbReference>
<keyword evidence="11" id="KW-1185">Reference proteome</keyword>
<evidence type="ECO:0000256" key="1">
    <source>
        <dbReference type="ARBA" id="ARBA00004635"/>
    </source>
</evidence>
<keyword evidence="5" id="KW-0472">Membrane</keyword>
<accession>A0A1C1A0H5</accession>
<evidence type="ECO:0000256" key="2">
    <source>
        <dbReference type="ARBA" id="ARBA00007886"/>
    </source>
</evidence>
<dbReference type="Pfam" id="PF25198">
    <property type="entry name" value="Spore_GerAC_N"/>
    <property type="match status" value="1"/>
</dbReference>
<protein>
    <submittedName>
        <fullName evidence="10">Uncharacterized protein</fullName>
    </submittedName>
</protein>